<reference evidence="8" key="3">
    <citation type="submission" date="2020-05" db="EMBL/GenBank/DDBJ databases">
        <title>Electrophorus electricus (electric eel) genome, fEleEle1, primary haplotype.</title>
        <authorList>
            <person name="Myers G."/>
            <person name="Meyer A."/>
            <person name="Fedrigo O."/>
            <person name="Formenti G."/>
            <person name="Rhie A."/>
            <person name="Tracey A."/>
            <person name="Sims Y."/>
            <person name="Jarvis E.D."/>
        </authorList>
    </citation>
    <scope>NUCLEOTIDE SEQUENCE [LARGE SCALE GENOMIC DNA]</scope>
</reference>
<dbReference type="PANTHER" id="PTHR24100:SF130">
    <property type="entry name" value="BUTYROPHILIN-LIKE PROTEIN 9"/>
    <property type="match status" value="1"/>
</dbReference>
<evidence type="ECO:0000313" key="8">
    <source>
        <dbReference type="Ensembl" id="ENSEEEP00000022864.1"/>
    </source>
</evidence>
<evidence type="ECO:0000259" key="7">
    <source>
        <dbReference type="PROSITE" id="PS50835"/>
    </source>
</evidence>
<dbReference type="Proteomes" id="UP000314983">
    <property type="component" value="Chromosome 6"/>
</dbReference>
<evidence type="ECO:0000256" key="5">
    <source>
        <dbReference type="ARBA" id="ARBA00023180"/>
    </source>
</evidence>
<dbReference type="GO" id="GO:0005102">
    <property type="term" value="F:signaling receptor binding"/>
    <property type="evidence" value="ECO:0007669"/>
    <property type="project" value="TreeGrafter"/>
</dbReference>
<dbReference type="GO" id="GO:1903037">
    <property type="term" value="P:regulation of leukocyte cell-cell adhesion"/>
    <property type="evidence" value="ECO:0007669"/>
    <property type="project" value="UniProtKB-ARBA"/>
</dbReference>
<dbReference type="InterPro" id="IPR013783">
    <property type="entry name" value="Ig-like_fold"/>
</dbReference>
<comment type="subcellular location">
    <subcellularLocation>
        <location evidence="1">Membrane</location>
    </subcellularLocation>
</comment>
<dbReference type="FunFam" id="2.60.40.10:FF:000142">
    <property type="entry name" value="V-set domain-containing T-cell activation inhibitor 1"/>
    <property type="match status" value="1"/>
</dbReference>
<dbReference type="InterPro" id="IPR036179">
    <property type="entry name" value="Ig-like_dom_sf"/>
</dbReference>
<dbReference type="OMA" id="KGTECIC"/>
<dbReference type="Ensembl" id="ENSEEET00000023118.2">
    <property type="protein sequence ID" value="ENSEEEP00000022864.1"/>
    <property type="gene ID" value="ENSEEEG00000011098.2"/>
</dbReference>
<evidence type="ECO:0000313" key="9">
    <source>
        <dbReference type="Proteomes" id="UP000314983"/>
    </source>
</evidence>
<dbReference type="AlphaFoldDB" id="A0A4W4FFH3"/>
<reference evidence="9" key="2">
    <citation type="journal article" date="2017" name="Sci. Adv.">
        <title>A tail of two voltages: Proteomic comparison of the three electric organs of the electric eel.</title>
        <authorList>
            <person name="Traeger L.L."/>
            <person name="Sabat G."/>
            <person name="Barrett-Wilt G.A."/>
            <person name="Wells G.B."/>
            <person name="Sussman M.R."/>
        </authorList>
    </citation>
    <scope>NUCLEOTIDE SEQUENCE [LARGE SCALE GENOMIC DNA]</scope>
</reference>
<protein>
    <recommendedName>
        <fullName evidence="7">Ig-like domain-containing protein</fullName>
    </recommendedName>
</protein>
<evidence type="ECO:0000256" key="1">
    <source>
        <dbReference type="ARBA" id="ARBA00004370"/>
    </source>
</evidence>
<reference evidence="8" key="4">
    <citation type="submission" date="2025-08" db="UniProtKB">
        <authorList>
            <consortium name="Ensembl"/>
        </authorList>
    </citation>
    <scope>IDENTIFICATION</scope>
</reference>
<dbReference type="SUPFAM" id="SSF48726">
    <property type="entry name" value="Immunoglobulin"/>
    <property type="match status" value="1"/>
</dbReference>
<keyword evidence="6" id="KW-0393">Immunoglobulin domain</keyword>
<dbReference type="PROSITE" id="PS50835">
    <property type="entry name" value="IG_LIKE"/>
    <property type="match status" value="1"/>
</dbReference>
<dbReference type="GO" id="GO:0009897">
    <property type="term" value="C:external side of plasma membrane"/>
    <property type="evidence" value="ECO:0007669"/>
    <property type="project" value="TreeGrafter"/>
</dbReference>
<evidence type="ECO:0000256" key="6">
    <source>
        <dbReference type="ARBA" id="ARBA00023319"/>
    </source>
</evidence>
<dbReference type="InterPro" id="IPR007110">
    <property type="entry name" value="Ig-like_dom"/>
</dbReference>
<sequence>MAKAKTLFKLKLSAEAPQRGSALILSCHLCPETSAVAMEIRWFKGTECICLYKHGQVTEGSGYKDRVSLFTWELERGIVSLKLKQSRSSDAGIYLCQVISGDKAEEVTARVWWRKYSKLHPA</sequence>
<reference evidence="8" key="5">
    <citation type="submission" date="2025-09" db="UniProtKB">
        <authorList>
            <consortium name="Ensembl"/>
        </authorList>
    </citation>
    <scope>IDENTIFICATION</scope>
</reference>
<organism evidence="8 9">
    <name type="scientific">Electrophorus electricus</name>
    <name type="common">Electric eel</name>
    <name type="synonym">Gymnotus electricus</name>
    <dbReference type="NCBI Taxonomy" id="8005"/>
    <lineage>
        <taxon>Eukaryota</taxon>
        <taxon>Metazoa</taxon>
        <taxon>Chordata</taxon>
        <taxon>Craniata</taxon>
        <taxon>Vertebrata</taxon>
        <taxon>Euteleostomi</taxon>
        <taxon>Actinopterygii</taxon>
        <taxon>Neopterygii</taxon>
        <taxon>Teleostei</taxon>
        <taxon>Ostariophysi</taxon>
        <taxon>Gymnotiformes</taxon>
        <taxon>Gymnotoidei</taxon>
        <taxon>Gymnotidae</taxon>
        <taxon>Electrophorus</taxon>
    </lineage>
</organism>
<keyword evidence="2" id="KW-0732">Signal</keyword>
<evidence type="ECO:0000256" key="4">
    <source>
        <dbReference type="ARBA" id="ARBA00023157"/>
    </source>
</evidence>
<keyword evidence="5" id="KW-0325">Glycoprotein</keyword>
<evidence type="ECO:0000256" key="3">
    <source>
        <dbReference type="ARBA" id="ARBA00023136"/>
    </source>
</evidence>
<accession>A0A4W4FFH3</accession>
<dbReference type="Pfam" id="PF07686">
    <property type="entry name" value="V-set"/>
    <property type="match status" value="1"/>
</dbReference>
<feature type="domain" description="Ig-like" evidence="7">
    <location>
        <begin position="20"/>
        <end position="108"/>
    </location>
</feature>
<dbReference type="GO" id="GO:0050852">
    <property type="term" value="P:T cell receptor signaling pathway"/>
    <property type="evidence" value="ECO:0007669"/>
    <property type="project" value="TreeGrafter"/>
</dbReference>
<evidence type="ECO:0000256" key="2">
    <source>
        <dbReference type="ARBA" id="ARBA00022729"/>
    </source>
</evidence>
<dbReference type="PANTHER" id="PTHR24100">
    <property type="entry name" value="BUTYROPHILIN"/>
    <property type="match status" value="1"/>
</dbReference>
<keyword evidence="3" id="KW-0472">Membrane</keyword>
<dbReference type="GO" id="GO:0050863">
    <property type="term" value="P:regulation of T cell activation"/>
    <property type="evidence" value="ECO:0007669"/>
    <property type="project" value="UniProtKB-ARBA"/>
</dbReference>
<reference evidence="9" key="1">
    <citation type="journal article" date="2014" name="Science">
        <title>Nonhuman genetics. Genomic basis for the convergent evolution of electric organs.</title>
        <authorList>
            <person name="Gallant J.R."/>
            <person name="Traeger L.L."/>
            <person name="Volkening J.D."/>
            <person name="Moffett H."/>
            <person name="Chen P.H."/>
            <person name="Novina C.D."/>
            <person name="Phillips G.N.Jr."/>
            <person name="Anand R."/>
            <person name="Wells G.B."/>
            <person name="Pinch M."/>
            <person name="Guth R."/>
            <person name="Unguez G.A."/>
            <person name="Albert J.S."/>
            <person name="Zakon H.H."/>
            <person name="Samanta M.P."/>
            <person name="Sussman M.R."/>
        </authorList>
    </citation>
    <scope>NUCLEOTIDE SEQUENCE [LARGE SCALE GENOMIC DNA]</scope>
</reference>
<dbReference type="InterPro" id="IPR013106">
    <property type="entry name" value="Ig_V-set"/>
</dbReference>
<dbReference type="GO" id="GO:0001817">
    <property type="term" value="P:regulation of cytokine production"/>
    <property type="evidence" value="ECO:0007669"/>
    <property type="project" value="TreeGrafter"/>
</dbReference>
<dbReference type="InterPro" id="IPR050504">
    <property type="entry name" value="IgSF_BTN/MOG"/>
</dbReference>
<keyword evidence="9" id="KW-1185">Reference proteome</keyword>
<proteinExistence type="predicted"/>
<keyword evidence="4" id="KW-1015">Disulfide bond</keyword>
<dbReference type="Gene3D" id="2.60.40.10">
    <property type="entry name" value="Immunoglobulins"/>
    <property type="match status" value="1"/>
</dbReference>
<name>A0A4W4FFH3_ELEEL</name>
<dbReference type="GeneTree" id="ENSGT00980000198660"/>